<evidence type="ECO:0000256" key="3">
    <source>
        <dbReference type="ARBA" id="ARBA00022614"/>
    </source>
</evidence>
<dbReference type="InterPro" id="IPR025875">
    <property type="entry name" value="Leu-rich_rpt_4"/>
</dbReference>
<accession>A0A7N8XGX3</accession>
<dbReference type="PANTHER" id="PTHR15454">
    <property type="entry name" value="NISCHARIN RELATED"/>
    <property type="match status" value="1"/>
</dbReference>
<evidence type="ECO:0000256" key="1">
    <source>
        <dbReference type="ARBA" id="ARBA00004496"/>
    </source>
</evidence>
<evidence type="ECO:0000313" key="7">
    <source>
        <dbReference type="Proteomes" id="UP000261640"/>
    </source>
</evidence>
<protein>
    <submittedName>
        <fullName evidence="6">Nischarin</fullName>
    </submittedName>
</protein>
<dbReference type="Gene3D" id="3.80.10.10">
    <property type="entry name" value="Ribonuclease Inhibitor"/>
    <property type="match status" value="2"/>
</dbReference>
<dbReference type="SMART" id="SM00312">
    <property type="entry name" value="PX"/>
    <property type="match status" value="1"/>
</dbReference>
<dbReference type="SUPFAM" id="SSF64268">
    <property type="entry name" value="PX domain"/>
    <property type="match status" value="1"/>
</dbReference>
<dbReference type="SMART" id="SM00365">
    <property type="entry name" value="LRR_SD22"/>
    <property type="match status" value="4"/>
</dbReference>
<dbReference type="Pfam" id="PF00787">
    <property type="entry name" value="PX"/>
    <property type="match status" value="1"/>
</dbReference>
<dbReference type="FunFam" id="3.80.10.10:FF:000468">
    <property type="entry name" value="nischarin isoform X2"/>
    <property type="match status" value="1"/>
</dbReference>
<dbReference type="SUPFAM" id="SSF52075">
    <property type="entry name" value="Outer arm dynein light chain 1"/>
    <property type="match status" value="1"/>
</dbReference>
<dbReference type="Pfam" id="PF25625">
    <property type="entry name" value="PH_NISCH_C"/>
    <property type="match status" value="1"/>
</dbReference>
<keyword evidence="4" id="KW-0677">Repeat</keyword>
<reference evidence="6" key="2">
    <citation type="submission" date="2025-09" db="UniProtKB">
        <authorList>
            <consortium name="Ensembl"/>
        </authorList>
    </citation>
    <scope>IDENTIFICATION</scope>
</reference>
<dbReference type="InterPro" id="IPR057288">
    <property type="entry name" value="PH_PLEKHM2"/>
</dbReference>
<dbReference type="Pfam" id="PF23142">
    <property type="entry name" value="PH_PLEKHM2"/>
    <property type="match status" value="1"/>
</dbReference>
<evidence type="ECO:0000313" key="6">
    <source>
        <dbReference type="Ensembl" id="ENSMAMP00000050773.1"/>
    </source>
</evidence>
<dbReference type="Pfam" id="PF12799">
    <property type="entry name" value="LRR_4"/>
    <property type="match status" value="1"/>
</dbReference>
<reference evidence="6" key="1">
    <citation type="submission" date="2025-08" db="UniProtKB">
        <authorList>
            <consortium name="Ensembl"/>
        </authorList>
    </citation>
    <scope>IDENTIFICATION</scope>
</reference>
<evidence type="ECO:0000256" key="2">
    <source>
        <dbReference type="ARBA" id="ARBA00022490"/>
    </source>
</evidence>
<dbReference type="InterPro" id="IPR057714">
    <property type="entry name" value="PH_NISCH_C"/>
</dbReference>
<name>A0A7N8XGX3_9TELE</name>
<evidence type="ECO:0000259" key="5">
    <source>
        <dbReference type="PROSITE" id="PS50195"/>
    </source>
</evidence>
<comment type="subcellular location">
    <subcellularLocation>
        <location evidence="1">Cytoplasm</location>
    </subcellularLocation>
</comment>
<keyword evidence="3" id="KW-0433">Leucine-rich repeat</keyword>
<keyword evidence="2" id="KW-0963">Cytoplasm</keyword>
<sequence length="919" mass="103365">MENDPFPEEVSERKVCVVGSELVENYTVYIIEVTDGEHRWTVKHRYSDFYDLHEKLTVEKKVDKRLLPPKKILGKNSKSLVERRQKELELYLQTLLLQFPQATPTPLANFLHFHLYEINGITAALAEELFHKGEQLLQAGEVFSLRPLQLYSISQQLRLAKPTCCNGDAKTDLGHILDFTCRLRYLKISGTRGPVGTSNIQESSLPFDLSVFKSLLQIEVSDCSSQQIQGLSSLRSSLATLCVHRSTETMMSILVPEASEFSQWEPEGAESGCPVTAVIPVWRNLTTLDMSHNCISTIDSSVKLIRKVEFLDLSYNQLSSVENLQHLYNLVHVDLSYNGLRVLEAAHTRLGNIKTLSLAGNQLDRLTGLTKLYSLVNLDLSHNQLAQLEEIRNIGSLPCLEKLNLSSNPMCIIPDYRTKVLAQFGDRAAEVCLDGTVTTEKELDTVEVLKAIQKAKEVKDRMSSGDKKVQSVTCRDACFNHHVVSRRSHTVELLLGGQSLLLLFPLAQHKTSFLVELSQRRASLEGLKMLSKNVTKLTMREIQSLLIFRNVLRKYSSPFLKILLNHIFTLQSEAEEVRQVLWLSVVLYKSPEAELTCCLLLSTDTIYFLLEDSASTLGHHSDPDLYLCCCLSIRLSELLSVNVGLFDQYFRVVGRSADHIVCCLSRDSYGTGVFLQELMEALSLQQHLPPPEPSDQDFYSQFTNTNTGKMQNYELVHSSRVKFIYPSEEEMGDLTFIVAERKTLAITAPLSSCSFNILLYLVSVVGNIFAPASSPVLQPRTLILTSTDVFLLDEDYVSYPLPDFAKEPPSRERYQLREARRIRDLDRVLLGYQTYPQALTLVFDDLPGPDLLCHLTMDHFAAGGEEASRRGGGVSGGAEGEVQWCVFVPGADSRERLISLLARQWEALCSRELPVELTG</sequence>
<dbReference type="InterPro" id="IPR036871">
    <property type="entry name" value="PX_dom_sf"/>
</dbReference>
<dbReference type="FunFam" id="3.30.1520.10:FF:000020">
    <property type="entry name" value="nischarin isoform X1"/>
    <property type="match status" value="1"/>
</dbReference>
<dbReference type="PANTHER" id="PTHR15454:SF35">
    <property type="entry name" value="NISCHARIN"/>
    <property type="match status" value="1"/>
</dbReference>
<dbReference type="GeneTree" id="ENSGT00940000156494"/>
<dbReference type="InterPro" id="IPR001611">
    <property type="entry name" value="Leu-rich_rpt"/>
</dbReference>
<dbReference type="GO" id="GO:0005737">
    <property type="term" value="C:cytoplasm"/>
    <property type="evidence" value="ECO:0007669"/>
    <property type="project" value="UniProtKB-SubCell"/>
</dbReference>
<dbReference type="PROSITE" id="PS50195">
    <property type="entry name" value="PX"/>
    <property type="match status" value="1"/>
</dbReference>
<dbReference type="Proteomes" id="UP000261640">
    <property type="component" value="Unplaced"/>
</dbReference>
<dbReference type="Ensembl" id="ENSMAMT00000063608.1">
    <property type="protein sequence ID" value="ENSMAMP00000050773.1"/>
    <property type="gene ID" value="ENSMAMG00000000729.2"/>
</dbReference>
<dbReference type="InterPro" id="IPR032675">
    <property type="entry name" value="LRR_dom_sf"/>
</dbReference>
<evidence type="ECO:0000256" key="4">
    <source>
        <dbReference type="ARBA" id="ARBA00022737"/>
    </source>
</evidence>
<dbReference type="PROSITE" id="PS51450">
    <property type="entry name" value="LRR"/>
    <property type="match status" value="4"/>
</dbReference>
<dbReference type="InterPro" id="IPR001683">
    <property type="entry name" value="PX_dom"/>
</dbReference>
<organism evidence="6 7">
    <name type="scientific">Mastacembelus armatus</name>
    <name type="common">zig-zag eel</name>
    <dbReference type="NCBI Taxonomy" id="205130"/>
    <lineage>
        <taxon>Eukaryota</taxon>
        <taxon>Metazoa</taxon>
        <taxon>Chordata</taxon>
        <taxon>Craniata</taxon>
        <taxon>Vertebrata</taxon>
        <taxon>Euteleostomi</taxon>
        <taxon>Actinopterygii</taxon>
        <taxon>Neopterygii</taxon>
        <taxon>Teleostei</taxon>
        <taxon>Neoteleostei</taxon>
        <taxon>Acanthomorphata</taxon>
        <taxon>Anabantaria</taxon>
        <taxon>Synbranchiformes</taxon>
        <taxon>Mastacembelidae</taxon>
        <taxon>Mastacembelus</taxon>
    </lineage>
</organism>
<feature type="domain" description="PX" evidence="5">
    <location>
        <begin position="7"/>
        <end position="118"/>
    </location>
</feature>
<dbReference type="Gene3D" id="3.30.1520.10">
    <property type="entry name" value="Phox-like domain"/>
    <property type="match status" value="1"/>
</dbReference>
<dbReference type="GO" id="GO:0035091">
    <property type="term" value="F:phosphatidylinositol binding"/>
    <property type="evidence" value="ECO:0007669"/>
    <property type="project" value="InterPro"/>
</dbReference>
<keyword evidence="7" id="KW-1185">Reference proteome</keyword>
<dbReference type="AlphaFoldDB" id="A0A7N8XGX3"/>
<proteinExistence type="predicted"/>